<proteinExistence type="predicted"/>
<dbReference type="Pfam" id="PF01037">
    <property type="entry name" value="AsnC_trans_reg"/>
    <property type="match status" value="1"/>
</dbReference>
<evidence type="ECO:0000313" key="7">
    <source>
        <dbReference type="EMBL" id="AIY66985.1"/>
    </source>
</evidence>
<keyword evidence="1" id="KW-0805">Transcription regulation</keyword>
<keyword evidence="4" id="KW-0804">Transcription</keyword>
<dbReference type="CDD" id="cd00090">
    <property type="entry name" value="HTH_ARSR"/>
    <property type="match status" value="1"/>
</dbReference>
<evidence type="ECO:0000259" key="6">
    <source>
        <dbReference type="PROSITE" id="PS50956"/>
    </source>
</evidence>
<dbReference type="SUPFAM" id="SSF46785">
    <property type="entry name" value="Winged helix' DNA-binding domain"/>
    <property type="match status" value="1"/>
</dbReference>
<dbReference type="Gene3D" id="3.30.70.920">
    <property type="match status" value="1"/>
</dbReference>
<dbReference type="KEGG" id="pseo:OM33_18045"/>
<dbReference type="Gene3D" id="1.10.10.10">
    <property type="entry name" value="Winged helix-like DNA-binding domain superfamily/Winged helix DNA-binding domain"/>
    <property type="match status" value="1"/>
</dbReference>
<dbReference type="AlphaFoldDB" id="A0A0A7EJY6"/>
<dbReference type="GO" id="GO:0006524">
    <property type="term" value="P:alanine catabolic process"/>
    <property type="evidence" value="ECO:0007669"/>
    <property type="project" value="TreeGrafter"/>
</dbReference>
<reference evidence="7 8" key="1">
    <citation type="submission" date="2014-11" db="EMBL/GenBank/DDBJ databases">
        <title>Complete Genome Sequence of Pseudoalteromonas sp. Strain OCN003 Isolated from Kaneohe Bay, Oahu, Hawaii.</title>
        <authorList>
            <person name="Beurmann S."/>
            <person name="Videau P."/>
            <person name="Ushijima B."/>
            <person name="Smith A.M."/>
            <person name="Aeby G.S."/>
            <person name="Callahan S.M."/>
            <person name="Belcaid M."/>
        </authorList>
    </citation>
    <scope>NUCLEOTIDE SEQUENCE [LARGE SCALE GENOMIC DNA]</scope>
    <source>
        <strain evidence="7 8">OCN003</strain>
    </source>
</reference>
<protein>
    <recommendedName>
        <fullName evidence="5">Leucine-responsive regulatory protein</fullName>
    </recommendedName>
</protein>
<keyword evidence="8" id="KW-1185">Reference proteome</keyword>
<dbReference type="STRING" id="1348114.OM33_18045"/>
<dbReference type="HOGENOM" id="CLU_091233_0_3_6"/>
<evidence type="ECO:0000256" key="5">
    <source>
        <dbReference type="ARBA" id="ARBA00039227"/>
    </source>
</evidence>
<dbReference type="RefSeq" id="WP_040135665.1">
    <property type="nucleotide sequence ID" value="NZ_CP009889.1"/>
</dbReference>
<evidence type="ECO:0000256" key="4">
    <source>
        <dbReference type="ARBA" id="ARBA00023163"/>
    </source>
</evidence>
<dbReference type="GO" id="GO:0043201">
    <property type="term" value="P:response to L-leucine"/>
    <property type="evidence" value="ECO:0007669"/>
    <property type="project" value="TreeGrafter"/>
</dbReference>
<dbReference type="GO" id="GO:0006355">
    <property type="term" value="P:regulation of DNA-templated transcription"/>
    <property type="evidence" value="ECO:0007669"/>
    <property type="project" value="UniProtKB-ARBA"/>
</dbReference>
<keyword evidence="3" id="KW-0010">Activator</keyword>
<dbReference type="PRINTS" id="PR00033">
    <property type="entry name" value="HTHASNC"/>
</dbReference>
<dbReference type="EMBL" id="CP009889">
    <property type="protein sequence ID" value="AIY66985.1"/>
    <property type="molecule type" value="Genomic_DNA"/>
</dbReference>
<name>A0A0A7EJY6_9GAMM</name>
<dbReference type="InterPro" id="IPR019888">
    <property type="entry name" value="Tscrpt_reg_AsnC-like"/>
</dbReference>
<dbReference type="GO" id="GO:0005829">
    <property type="term" value="C:cytosol"/>
    <property type="evidence" value="ECO:0007669"/>
    <property type="project" value="TreeGrafter"/>
</dbReference>
<dbReference type="InterPro" id="IPR011008">
    <property type="entry name" value="Dimeric_a/b-barrel"/>
</dbReference>
<dbReference type="GO" id="GO:0043565">
    <property type="term" value="F:sequence-specific DNA binding"/>
    <property type="evidence" value="ECO:0007669"/>
    <property type="project" value="InterPro"/>
</dbReference>
<dbReference type="PANTHER" id="PTHR30154:SF0">
    <property type="entry name" value="LEUCINE-RESPONSIVE REGULATORY PROTEIN"/>
    <property type="match status" value="1"/>
</dbReference>
<feature type="domain" description="HTH asnC-type" evidence="6">
    <location>
        <begin position="1"/>
        <end position="62"/>
    </location>
</feature>
<dbReference type="OrthoDB" id="166264at2"/>
<evidence type="ECO:0000313" key="8">
    <source>
        <dbReference type="Proteomes" id="UP000030341"/>
    </source>
</evidence>
<dbReference type="InterPro" id="IPR000485">
    <property type="entry name" value="AsnC-type_HTH_dom"/>
</dbReference>
<dbReference type="InterPro" id="IPR019887">
    <property type="entry name" value="Tscrpt_reg_AsnC/Lrp_C"/>
</dbReference>
<keyword evidence="2" id="KW-0238">DNA-binding</keyword>
<sequence>MDRYNEQILFELSRDSNISNIELAERIGLSPSACLRRVQELERKKIITGYKAHIDTEQLGIGFKAFVTVGLSEHTNAAQMKFEQAITLSKEVLECHNVTGAFEYILRVETVDLKSYKQFHTNVLGNIEKVATITTHVVMASVKDS</sequence>
<gene>
    <name evidence="7" type="ORF">OM33_18045</name>
</gene>
<accession>A0A0A7EJY6</accession>
<dbReference type="InterPro" id="IPR036388">
    <property type="entry name" value="WH-like_DNA-bd_sf"/>
</dbReference>
<dbReference type="SMART" id="SM00344">
    <property type="entry name" value="HTH_ASNC"/>
    <property type="match status" value="1"/>
</dbReference>
<evidence type="ECO:0000256" key="1">
    <source>
        <dbReference type="ARBA" id="ARBA00023015"/>
    </source>
</evidence>
<dbReference type="Pfam" id="PF13412">
    <property type="entry name" value="HTH_24"/>
    <property type="match status" value="1"/>
</dbReference>
<dbReference type="InterPro" id="IPR036390">
    <property type="entry name" value="WH_DNA-bd_sf"/>
</dbReference>
<dbReference type="SUPFAM" id="SSF54909">
    <property type="entry name" value="Dimeric alpha+beta barrel"/>
    <property type="match status" value="1"/>
</dbReference>
<evidence type="ECO:0000256" key="2">
    <source>
        <dbReference type="ARBA" id="ARBA00023125"/>
    </source>
</evidence>
<dbReference type="PANTHER" id="PTHR30154">
    <property type="entry name" value="LEUCINE-RESPONSIVE REGULATORY PROTEIN"/>
    <property type="match status" value="1"/>
</dbReference>
<dbReference type="InterPro" id="IPR011991">
    <property type="entry name" value="ArsR-like_HTH"/>
</dbReference>
<organism evidence="7 8">
    <name type="scientific">Pseudoalteromonas piratica</name>
    <dbReference type="NCBI Taxonomy" id="1348114"/>
    <lineage>
        <taxon>Bacteria</taxon>
        <taxon>Pseudomonadati</taxon>
        <taxon>Pseudomonadota</taxon>
        <taxon>Gammaproteobacteria</taxon>
        <taxon>Alteromonadales</taxon>
        <taxon>Pseudoalteromonadaceae</taxon>
        <taxon>Pseudoalteromonas</taxon>
    </lineage>
</organism>
<dbReference type="PROSITE" id="PS50956">
    <property type="entry name" value="HTH_ASNC_2"/>
    <property type="match status" value="1"/>
</dbReference>
<dbReference type="eggNOG" id="COG1522">
    <property type="taxonomic scope" value="Bacteria"/>
</dbReference>
<evidence type="ECO:0000256" key="3">
    <source>
        <dbReference type="ARBA" id="ARBA00023159"/>
    </source>
</evidence>
<dbReference type="Proteomes" id="UP000030341">
    <property type="component" value="Chromosome 2"/>
</dbReference>